<comment type="caution">
    <text evidence="4">The sequence shown here is derived from an EMBL/GenBank/DDBJ whole genome shotgun (WGS) entry which is preliminary data.</text>
</comment>
<organism evidence="4 5">
    <name type="scientific">Sporothrix epigloea</name>
    <dbReference type="NCBI Taxonomy" id="1892477"/>
    <lineage>
        <taxon>Eukaryota</taxon>
        <taxon>Fungi</taxon>
        <taxon>Dikarya</taxon>
        <taxon>Ascomycota</taxon>
        <taxon>Pezizomycotina</taxon>
        <taxon>Sordariomycetes</taxon>
        <taxon>Sordariomycetidae</taxon>
        <taxon>Ophiostomatales</taxon>
        <taxon>Ophiostomataceae</taxon>
        <taxon>Sporothrix</taxon>
    </lineage>
</organism>
<feature type="compositionally biased region" description="Acidic residues" evidence="2">
    <location>
        <begin position="95"/>
        <end position="105"/>
    </location>
</feature>
<feature type="region of interest" description="Disordered" evidence="2">
    <location>
        <begin position="290"/>
        <end position="309"/>
    </location>
</feature>
<evidence type="ECO:0000313" key="4">
    <source>
        <dbReference type="EMBL" id="CAK7269551.1"/>
    </source>
</evidence>
<name>A0ABP0DRW3_9PEZI</name>
<protein>
    <recommendedName>
        <fullName evidence="3">C2H2-type domain-containing protein</fullName>
    </recommendedName>
</protein>
<proteinExistence type="predicted"/>
<dbReference type="InterPro" id="IPR013087">
    <property type="entry name" value="Znf_C2H2_type"/>
</dbReference>
<evidence type="ECO:0000256" key="1">
    <source>
        <dbReference type="PROSITE-ProRule" id="PRU00042"/>
    </source>
</evidence>
<accession>A0ABP0DRW3</accession>
<evidence type="ECO:0000256" key="2">
    <source>
        <dbReference type="SAM" id="MobiDB-lite"/>
    </source>
</evidence>
<keyword evidence="1" id="KW-0479">Metal-binding</keyword>
<reference evidence="4 5" key="1">
    <citation type="submission" date="2024-01" db="EMBL/GenBank/DDBJ databases">
        <authorList>
            <person name="Allen C."/>
            <person name="Tagirdzhanova G."/>
        </authorList>
    </citation>
    <scope>NUCLEOTIDE SEQUENCE [LARGE SCALE GENOMIC DNA]</scope>
    <source>
        <strain evidence="4 5">CBS 119000</strain>
    </source>
</reference>
<sequence length="347" mass="38733">MQISALCIPETGAKTQQSISHYVSTAIPARKGPFQFTYLDMDAEVGHFDRLCSSSIGGSPEDVISDRMYSGSATPSSESAPKSRPGVTQKRLATDIDDNNSDEECPDKKRRAVYEFACPFYKRNRLKEHLYRHHMHYVCERCSQTFKAPESLREHVRQSAACNLSEYGVPEDAGFDLQTEKKLRSRKKIDGQTEADKWAHMYQLLFSSGSAQYMPSPFVDYSLQEETYPPAEESEESLLYPAYLRLEAVECSNTNPAATLTAAVATENQAPAVDSRGMISDNMLAASLGHMTSRDRPGPASVSDEDSYGRQVVSRTDIYEMVRDQVRAVLSSSIQQPSPTHMVRRAL</sequence>
<evidence type="ECO:0000313" key="5">
    <source>
        <dbReference type="Proteomes" id="UP001642502"/>
    </source>
</evidence>
<feature type="region of interest" description="Disordered" evidence="2">
    <location>
        <begin position="63"/>
        <end position="105"/>
    </location>
</feature>
<keyword evidence="1" id="KW-0863">Zinc-finger</keyword>
<dbReference type="PANTHER" id="PTHR38166:SF1">
    <property type="entry name" value="C2H2-TYPE DOMAIN-CONTAINING PROTEIN"/>
    <property type="match status" value="1"/>
</dbReference>
<dbReference type="Proteomes" id="UP001642502">
    <property type="component" value="Unassembled WGS sequence"/>
</dbReference>
<keyword evidence="1" id="KW-0862">Zinc</keyword>
<dbReference type="EMBL" id="CAWUON010000049">
    <property type="protein sequence ID" value="CAK7269551.1"/>
    <property type="molecule type" value="Genomic_DNA"/>
</dbReference>
<dbReference type="PANTHER" id="PTHR38166">
    <property type="entry name" value="C2H2-TYPE DOMAIN-CONTAINING PROTEIN-RELATED"/>
    <property type="match status" value="1"/>
</dbReference>
<gene>
    <name evidence="4" type="ORF">SEPCBS119000_003625</name>
</gene>
<keyword evidence="5" id="KW-1185">Reference proteome</keyword>
<feature type="compositionally biased region" description="Polar residues" evidence="2">
    <location>
        <begin position="71"/>
        <end position="80"/>
    </location>
</feature>
<feature type="domain" description="C2H2-type" evidence="3">
    <location>
        <begin position="137"/>
        <end position="157"/>
    </location>
</feature>
<dbReference type="PROSITE" id="PS50157">
    <property type="entry name" value="ZINC_FINGER_C2H2_2"/>
    <property type="match status" value="1"/>
</dbReference>
<evidence type="ECO:0000259" key="3">
    <source>
        <dbReference type="PROSITE" id="PS50157"/>
    </source>
</evidence>